<dbReference type="GO" id="GO:0020037">
    <property type="term" value="F:heme binding"/>
    <property type="evidence" value="ECO:0007669"/>
    <property type="project" value="InterPro"/>
</dbReference>
<accession>A0A1J9PSX7</accession>
<evidence type="ECO:0000256" key="6">
    <source>
        <dbReference type="ARBA" id="ARBA00023004"/>
    </source>
</evidence>
<dbReference type="SUPFAM" id="SSF48264">
    <property type="entry name" value="Cytochrome P450"/>
    <property type="match status" value="1"/>
</dbReference>
<name>A0A1J9PSX7_9EURO</name>
<evidence type="ECO:0000256" key="9">
    <source>
        <dbReference type="RuleBase" id="RU000461"/>
    </source>
</evidence>
<dbReference type="CDD" id="cd11040">
    <property type="entry name" value="CYP7_CYP8-like"/>
    <property type="match status" value="1"/>
</dbReference>
<evidence type="ECO:0000313" key="11">
    <source>
        <dbReference type="Proteomes" id="UP000182235"/>
    </source>
</evidence>
<evidence type="ECO:0008006" key="12">
    <source>
        <dbReference type="Google" id="ProtNLM"/>
    </source>
</evidence>
<feature type="binding site" description="axial binding residue" evidence="8">
    <location>
        <position position="491"/>
    </location>
    <ligand>
        <name>heme</name>
        <dbReference type="ChEBI" id="CHEBI:30413"/>
    </ligand>
    <ligandPart>
        <name>Fe</name>
        <dbReference type="ChEBI" id="CHEBI:18248"/>
    </ligandPart>
</feature>
<evidence type="ECO:0000256" key="4">
    <source>
        <dbReference type="ARBA" id="ARBA00022723"/>
    </source>
</evidence>
<comment type="cofactor">
    <cofactor evidence="1 8">
        <name>heme</name>
        <dbReference type="ChEBI" id="CHEBI:30413"/>
    </cofactor>
</comment>
<keyword evidence="6 8" id="KW-0408">Iron</keyword>
<comment type="similarity">
    <text evidence="2 9">Belongs to the cytochrome P450 family.</text>
</comment>
<dbReference type="EMBL" id="LGRN01000008">
    <property type="protein sequence ID" value="OJD19520.1"/>
    <property type="molecule type" value="Genomic_DNA"/>
</dbReference>
<evidence type="ECO:0000256" key="1">
    <source>
        <dbReference type="ARBA" id="ARBA00001971"/>
    </source>
</evidence>
<evidence type="ECO:0000256" key="3">
    <source>
        <dbReference type="ARBA" id="ARBA00022617"/>
    </source>
</evidence>
<comment type="caution">
    <text evidence="10">The sequence shown here is derived from an EMBL/GenBank/DDBJ whole genome shotgun (WGS) entry which is preliminary data.</text>
</comment>
<dbReference type="InterPro" id="IPR050529">
    <property type="entry name" value="CYP450_sterol_14alpha_dmase"/>
</dbReference>
<organism evidence="10 11">
    <name type="scientific">Emergomyces pasteurianus Ep9510</name>
    <dbReference type="NCBI Taxonomy" id="1447872"/>
    <lineage>
        <taxon>Eukaryota</taxon>
        <taxon>Fungi</taxon>
        <taxon>Dikarya</taxon>
        <taxon>Ascomycota</taxon>
        <taxon>Pezizomycotina</taxon>
        <taxon>Eurotiomycetes</taxon>
        <taxon>Eurotiomycetidae</taxon>
        <taxon>Onygenales</taxon>
        <taxon>Ajellomycetaceae</taxon>
        <taxon>Emergomyces</taxon>
    </lineage>
</organism>
<dbReference type="Proteomes" id="UP000182235">
    <property type="component" value="Unassembled WGS sequence"/>
</dbReference>
<evidence type="ECO:0000256" key="7">
    <source>
        <dbReference type="ARBA" id="ARBA00023033"/>
    </source>
</evidence>
<dbReference type="AlphaFoldDB" id="A0A1J9PSX7"/>
<dbReference type="Pfam" id="PF00067">
    <property type="entry name" value="p450"/>
    <property type="match status" value="1"/>
</dbReference>
<dbReference type="InterPro" id="IPR002403">
    <property type="entry name" value="Cyt_P450_E_grp-IV"/>
</dbReference>
<reference evidence="10 11" key="1">
    <citation type="submission" date="2015-07" db="EMBL/GenBank/DDBJ databases">
        <title>Emmonsia species relationships and genome sequence.</title>
        <authorList>
            <consortium name="The Broad Institute Genomics Platform"/>
            <person name="Cuomo C.A."/>
            <person name="Munoz J.F."/>
            <person name="Imamovic A."/>
            <person name="Priest M.E."/>
            <person name="Young S."/>
            <person name="Clay O.K."/>
            <person name="McEwen J.G."/>
        </authorList>
    </citation>
    <scope>NUCLEOTIDE SEQUENCE [LARGE SCALE GENOMIC DNA]</scope>
    <source>
        <strain evidence="10 11">UAMH 9510</strain>
    </source>
</reference>
<dbReference type="GO" id="GO:0005506">
    <property type="term" value="F:iron ion binding"/>
    <property type="evidence" value="ECO:0007669"/>
    <property type="project" value="InterPro"/>
</dbReference>
<dbReference type="InterPro" id="IPR036396">
    <property type="entry name" value="Cyt_P450_sf"/>
</dbReference>
<keyword evidence="3 8" id="KW-0349">Heme</keyword>
<dbReference type="InterPro" id="IPR001128">
    <property type="entry name" value="Cyt_P450"/>
</dbReference>
<evidence type="ECO:0000256" key="5">
    <source>
        <dbReference type="ARBA" id="ARBA00023002"/>
    </source>
</evidence>
<dbReference type="InterPro" id="IPR017972">
    <property type="entry name" value="Cyt_P450_CS"/>
</dbReference>
<sequence length="558" mass="63660">MVEGFLSDRLLIYCLSPLVLSCVVLAGTRIFTTLRYHREVAEALHGSSPRYTPPHVPYTIPLLGSTLSFLDGNPGLFWKRLFSWYPRETGACTVMLGGRQLHMLFNPLALEALFKHRELTREGVIMDNVILKGLGIEPAMAKKFFGHGDTTPMPRTGRNPQEIHTWMEQEFLLKSERVNELTANFARLLRDHLAQELDTSPQEGRQVDLKAWARSRIFRASTDTIFGSSLLQEYPELEEDFFEFDRQFLSLFFGLPGFLSRKAYSARDKVFAGIIRWQNKMEEVTQQGSKIVPVDSIDWEPIFGSRANRVRQFYYHDRGIDVRTRAALDSGFLFGLSSNAIPATGWMLMHILDPSDKERTLYHRVRAELEQVRRPRGELFDSSRLVGLPLLNSIFYEILRLYVDALVTREIRDPLLLPTDNGRQLYFPPGGVIIAPSWVSQHNPGSYAGPRADQFYADRFIKPDPNTGKPRFSMSDTAGKLFPFGGGKTMCPGRVFARYEVLFSTAYILLNFDFDVLGYVDEKGNPTTRFPHFRDSYPGSVVVVADGDIRVTMKKRED</sequence>
<proteinExistence type="inferred from homology"/>
<gene>
    <name evidence="10" type="ORF">AJ78_00491</name>
</gene>
<dbReference type="OrthoDB" id="3366823at2759"/>
<keyword evidence="5 9" id="KW-0560">Oxidoreductase</keyword>
<protein>
    <recommendedName>
        <fullName evidence="12">Cytochrome P450</fullName>
    </recommendedName>
</protein>
<dbReference type="PANTHER" id="PTHR24304">
    <property type="entry name" value="CYTOCHROME P450 FAMILY 7"/>
    <property type="match status" value="1"/>
</dbReference>
<evidence type="ECO:0000256" key="2">
    <source>
        <dbReference type="ARBA" id="ARBA00010617"/>
    </source>
</evidence>
<dbReference type="STRING" id="1447872.A0A1J9PSX7"/>
<dbReference type="PRINTS" id="PR00465">
    <property type="entry name" value="EP450IV"/>
</dbReference>
<dbReference type="GO" id="GO:0008395">
    <property type="term" value="F:steroid hydroxylase activity"/>
    <property type="evidence" value="ECO:0007669"/>
    <property type="project" value="TreeGrafter"/>
</dbReference>
<dbReference type="PANTHER" id="PTHR24304:SF2">
    <property type="entry name" value="24-HYDROXYCHOLESTEROL 7-ALPHA-HYDROXYLASE"/>
    <property type="match status" value="1"/>
</dbReference>
<keyword evidence="4 8" id="KW-0479">Metal-binding</keyword>
<dbReference type="PROSITE" id="PS00086">
    <property type="entry name" value="CYTOCHROME_P450"/>
    <property type="match status" value="1"/>
</dbReference>
<dbReference type="GO" id="GO:0016705">
    <property type="term" value="F:oxidoreductase activity, acting on paired donors, with incorporation or reduction of molecular oxygen"/>
    <property type="evidence" value="ECO:0007669"/>
    <property type="project" value="InterPro"/>
</dbReference>
<keyword evidence="11" id="KW-1185">Reference proteome</keyword>
<evidence type="ECO:0000256" key="8">
    <source>
        <dbReference type="PIRSR" id="PIRSR602403-1"/>
    </source>
</evidence>
<dbReference type="Gene3D" id="1.10.630.10">
    <property type="entry name" value="Cytochrome P450"/>
    <property type="match status" value="1"/>
</dbReference>
<evidence type="ECO:0000313" key="10">
    <source>
        <dbReference type="EMBL" id="OJD19520.1"/>
    </source>
</evidence>
<keyword evidence="7 9" id="KW-0503">Monooxygenase</keyword>